<evidence type="ECO:0000256" key="2">
    <source>
        <dbReference type="ARBA" id="ARBA00022692"/>
    </source>
</evidence>
<organism evidence="9 10">
    <name type="scientific">Pedobacter metabolipauper</name>
    <dbReference type="NCBI Taxonomy" id="425513"/>
    <lineage>
        <taxon>Bacteria</taxon>
        <taxon>Pseudomonadati</taxon>
        <taxon>Bacteroidota</taxon>
        <taxon>Sphingobacteriia</taxon>
        <taxon>Sphingobacteriales</taxon>
        <taxon>Sphingobacteriaceae</taxon>
        <taxon>Pedobacter</taxon>
    </lineage>
</organism>
<feature type="transmembrane region" description="Helical" evidence="8">
    <location>
        <begin position="232"/>
        <end position="254"/>
    </location>
</feature>
<keyword evidence="2 8" id="KW-0812">Transmembrane</keyword>
<evidence type="ECO:0000256" key="6">
    <source>
        <dbReference type="ARBA" id="ARBA00032370"/>
    </source>
</evidence>
<feature type="transmembrane region" description="Helical" evidence="8">
    <location>
        <begin position="360"/>
        <end position="387"/>
    </location>
</feature>
<dbReference type="GO" id="GO:0032153">
    <property type="term" value="C:cell division site"/>
    <property type="evidence" value="ECO:0007669"/>
    <property type="project" value="TreeGrafter"/>
</dbReference>
<dbReference type="PANTHER" id="PTHR30474:SF1">
    <property type="entry name" value="PEPTIDOGLYCAN GLYCOSYLTRANSFERASE MRDB"/>
    <property type="match status" value="1"/>
</dbReference>
<feature type="transmembrane region" description="Helical" evidence="8">
    <location>
        <begin position="12"/>
        <end position="34"/>
    </location>
</feature>
<dbReference type="OrthoDB" id="9768187at2"/>
<dbReference type="GO" id="GO:0051301">
    <property type="term" value="P:cell division"/>
    <property type="evidence" value="ECO:0007669"/>
    <property type="project" value="InterPro"/>
</dbReference>
<dbReference type="InterPro" id="IPR018365">
    <property type="entry name" value="Cell_cycle_FtsW-rel_CS"/>
</dbReference>
<dbReference type="AlphaFoldDB" id="A0A4R6SSF1"/>
<keyword evidence="10" id="KW-1185">Reference proteome</keyword>
<evidence type="ECO:0000256" key="7">
    <source>
        <dbReference type="ARBA" id="ARBA00033270"/>
    </source>
</evidence>
<evidence type="ECO:0000256" key="8">
    <source>
        <dbReference type="SAM" id="Phobius"/>
    </source>
</evidence>
<evidence type="ECO:0000256" key="1">
    <source>
        <dbReference type="ARBA" id="ARBA00004141"/>
    </source>
</evidence>
<feature type="transmembrane region" description="Helical" evidence="8">
    <location>
        <begin position="208"/>
        <end position="225"/>
    </location>
</feature>
<feature type="transmembrane region" description="Helical" evidence="8">
    <location>
        <begin position="184"/>
        <end position="202"/>
    </location>
</feature>
<feature type="transmembrane region" description="Helical" evidence="8">
    <location>
        <begin position="54"/>
        <end position="71"/>
    </location>
</feature>
<dbReference type="GO" id="GO:0008360">
    <property type="term" value="P:regulation of cell shape"/>
    <property type="evidence" value="ECO:0007669"/>
    <property type="project" value="UniProtKB-KW"/>
</dbReference>
<dbReference type="Pfam" id="PF01098">
    <property type="entry name" value="FTSW_RODA_SPOVE"/>
    <property type="match status" value="1"/>
</dbReference>
<dbReference type="RefSeq" id="WP_133577436.1">
    <property type="nucleotide sequence ID" value="NZ_SNYC01000006.1"/>
</dbReference>
<feature type="transmembrane region" description="Helical" evidence="8">
    <location>
        <begin position="78"/>
        <end position="97"/>
    </location>
</feature>
<dbReference type="InterPro" id="IPR001182">
    <property type="entry name" value="FtsW/RodA"/>
</dbReference>
<feature type="transmembrane region" description="Helical" evidence="8">
    <location>
        <begin position="393"/>
        <end position="412"/>
    </location>
</feature>
<protein>
    <recommendedName>
        <fullName evidence="7">Cell wall polymerase</fullName>
    </recommendedName>
    <alternativeName>
        <fullName evidence="6">Peptidoglycan polymerase</fullName>
    </alternativeName>
</protein>
<evidence type="ECO:0000313" key="9">
    <source>
        <dbReference type="EMBL" id="TDQ07468.1"/>
    </source>
</evidence>
<dbReference type="GO" id="GO:0005886">
    <property type="term" value="C:plasma membrane"/>
    <property type="evidence" value="ECO:0007669"/>
    <property type="project" value="TreeGrafter"/>
</dbReference>
<dbReference type="PANTHER" id="PTHR30474">
    <property type="entry name" value="CELL CYCLE PROTEIN"/>
    <property type="match status" value="1"/>
</dbReference>
<reference evidence="9 10" key="1">
    <citation type="submission" date="2019-03" db="EMBL/GenBank/DDBJ databases">
        <title>Genomic Encyclopedia of Archaeal and Bacterial Type Strains, Phase II (KMG-II): from individual species to whole genera.</title>
        <authorList>
            <person name="Goeker M."/>
        </authorList>
    </citation>
    <scope>NUCLEOTIDE SEQUENCE [LARGE SCALE GENOMIC DNA]</scope>
    <source>
        <strain evidence="9 10">DSM 19035</strain>
    </source>
</reference>
<dbReference type="Proteomes" id="UP000295620">
    <property type="component" value="Unassembled WGS sequence"/>
</dbReference>
<feature type="transmembrane region" description="Helical" evidence="8">
    <location>
        <begin position="146"/>
        <end position="163"/>
    </location>
</feature>
<accession>A0A4R6SSF1</accession>
<evidence type="ECO:0000256" key="5">
    <source>
        <dbReference type="ARBA" id="ARBA00023136"/>
    </source>
</evidence>
<evidence type="ECO:0000313" key="10">
    <source>
        <dbReference type="Proteomes" id="UP000295620"/>
    </source>
</evidence>
<keyword evidence="4 8" id="KW-1133">Transmembrane helix</keyword>
<evidence type="ECO:0000256" key="4">
    <source>
        <dbReference type="ARBA" id="ARBA00022989"/>
    </source>
</evidence>
<comment type="caution">
    <text evidence="9">The sequence shown here is derived from an EMBL/GenBank/DDBJ whole genome shotgun (WGS) entry which is preliminary data.</text>
</comment>
<feature type="transmembrane region" description="Helical" evidence="8">
    <location>
        <begin position="327"/>
        <end position="348"/>
    </location>
</feature>
<dbReference type="EMBL" id="SNYC01000006">
    <property type="protein sequence ID" value="TDQ07468.1"/>
    <property type="molecule type" value="Genomic_DNA"/>
</dbReference>
<gene>
    <name evidence="9" type="ORF">ATK78_3594</name>
</gene>
<sequence>MSNQQSNRFFFNVDWITILIYVALCTIGFVNIYASIPTQSDSSVFNFSSNYGKQLIYILAGLVLGFSILLLEAKFFSVFSPIVYGITVLLLIMVLIVGRKVAGNQAWISIGGGFRLQPAEFAKFGTALLLSRYISSFSPKFRDFKSILFAALIIGTPLFFIMMQPDAGSALVFLSFMFPMYREGLSGYFLLIFLGMIVLFVADFLVPMAVLIPIILAIGGFFIYQNRRKQKVMFSAILVTFVAIAYLFLVKVAYEKVLKPHQRTRIELILGLKMDPRGVGYNVIQSKIAIGSGQLTGRGFLQGTQTKYGYVPAQSTDFIFSTVGEEWGFVGCFVVIGLYLFLLLRLINLAERQRSTFSRVYGYCVACILFFHVFINIGMAIGIVPVIGIPLPFISYGGSSLWSFTVLLFIFLKLDSNRMGFI</sequence>
<proteinExistence type="predicted"/>
<name>A0A4R6SSF1_9SPHI</name>
<evidence type="ECO:0000256" key="3">
    <source>
        <dbReference type="ARBA" id="ARBA00022960"/>
    </source>
</evidence>
<keyword evidence="3" id="KW-0133">Cell shape</keyword>
<dbReference type="NCBIfam" id="NF037961">
    <property type="entry name" value="RodA_shape"/>
    <property type="match status" value="1"/>
</dbReference>
<keyword evidence="5 8" id="KW-0472">Membrane</keyword>
<dbReference type="PROSITE" id="PS00428">
    <property type="entry name" value="FTSW_RODA_SPOVE"/>
    <property type="match status" value="1"/>
</dbReference>
<dbReference type="GO" id="GO:0015648">
    <property type="term" value="F:lipid-linked peptidoglycan transporter activity"/>
    <property type="evidence" value="ECO:0007669"/>
    <property type="project" value="TreeGrafter"/>
</dbReference>
<comment type="subcellular location">
    <subcellularLocation>
        <location evidence="1">Membrane</location>
        <topology evidence="1">Multi-pass membrane protein</topology>
    </subcellularLocation>
</comment>